<comment type="caution">
    <text evidence="2">The sequence shown here is derived from an EMBL/GenBank/DDBJ whole genome shotgun (WGS) entry which is preliminary data.</text>
</comment>
<feature type="region of interest" description="Disordered" evidence="1">
    <location>
        <begin position="119"/>
        <end position="186"/>
    </location>
</feature>
<evidence type="ECO:0000256" key="1">
    <source>
        <dbReference type="SAM" id="MobiDB-lite"/>
    </source>
</evidence>
<organism evidence="2 3">
    <name type="scientific">Nonomuraea diastatica</name>
    <dbReference type="NCBI Taxonomy" id="1848329"/>
    <lineage>
        <taxon>Bacteria</taxon>
        <taxon>Bacillati</taxon>
        <taxon>Actinomycetota</taxon>
        <taxon>Actinomycetes</taxon>
        <taxon>Streptosporangiales</taxon>
        <taxon>Streptosporangiaceae</taxon>
        <taxon>Nonomuraea</taxon>
    </lineage>
</organism>
<dbReference type="RefSeq" id="WP_132513335.1">
    <property type="nucleotide sequence ID" value="NZ_SMKP01000090.1"/>
</dbReference>
<gene>
    <name evidence="2" type="ORF">E1294_28375</name>
</gene>
<feature type="compositionally biased region" description="Basic and acidic residues" evidence="1">
    <location>
        <begin position="155"/>
        <end position="168"/>
    </location>
</feature>
<dbReference type="OrthoDB" id="8906692at2"/>
<sequence>MHGVSLLRAAGARPEHALDAVAVAVAAVMQPVTGHDFYYLLPGIANDVQTEAHGWLRLHHDIDPYVQPIDYAALSDEQVAGMLDHVAKFARVYGWYADRIVGGTANETWRPAGNVLSRTHRHMGPAHLPAKNPHHQEGERDQFSQDSSPRGPHRNPSDRSQRETHVFDDYGTDQEAIETQWRDADL</sequence>
<accession>A0A4R4WE04</accession>
<dbReference type="AlphaFoldDB" id="A0A4R4WE04"/>
<evidence type="ECO:0000313" key="2">
    <source>
        <dbReference type="EMBL" id="TDD17238.1"/>
    </source>
</evidence>
<dbReference type="Proteomes" id="UP000294543">
    <property type="component" value="Unassembled WGS sequence"/>
</dbReference>
<proteinExistence type="predicted"/>
<evidence type="ECO:0000313" key="3">
    <source>
        <dbReference type="Proteomes" id="UP000294543"/>
    </source>
</evidence>
<feature type="compositionally biased region" description="Basic and acidic residues" evidence="1">
    <location>
        <begin position="134"/>
        <end position="143"/>
    </location>
</feature>
<protein>
    <submittedName>
        <fullName evidence="2">Uncharacterized protein</fullName>
    </submittedName>
</protein>
<name>A0A4R4WE04_9ACTN</name>
<reference evidence="2 3" key="1">
    <citation type="submission" date="2019-03" db="EMBL/GenBank/DDBJ databases">
        <title>Draft genome sequences of novel Actinobacteria.</title>
        <authorList>
            <person name="Sahin N."/>
            <person name="Ay H."/>
            <person name="Saygin H."/>
        </authorList>
    </citation>
    <scope>NUCLEOTIDE SEQUENCE [LARGE SCALE GENOMIC DNA]</scope>
    <source>
        <strain evidence="2 3">KC712</strain>
    </source>
</reference>
<keyword evidence="3" id="KW-1185">Reference proteome</keyword>
<dbReference type="EMBL" id="SMKP01000090">
    <property type="protein sequence ID" value="TDD17238.1"/>
    <property type="molecule type" value="Genomic_DNA"/>
</dbReference>